<evidence type="ECO:0000313" key="2">
    <source>
        <dbReference type="EMBL" id="MBW99838.1"/>
    </source>
</evidence>
<dbReference type="SUPFAM" id="SSF48452">
    <property type="entry name" value="TPR-like"/>
    <property type="match status" value="1"/>
</dbReference>
<protein>
    <submittedName>
        <fullName evidence="2">Uncharacterized protein</fullName>
    </submittedName>
</protein>
<accession>A0A2P2K2B9</accession>
<feature type="transmembrane region" description="Helical" evidence="1">
    <location>
        <begin position="81"/>
        <end position="100"/>
    </location>
</feature>
<reference evidence="2" key="1">
    <citation type="submission" date="2018-02" db="EMBL/GenBank/DDBJ databases">
        <title>Rhizophora mucronata_Transcriptome.</title>
        <authorList>
            <person name="Meera S.P."/>
            <person name="Sreeshan A."/>
            <person name="Augustine A."/>
        </authorList>
    </citation>
    <scope>NUCLEOTIDE SEQUENCE</scope>
    <source>
        <tissue evidence="2">Leaf</tissue>
    </source>
</reference>
<evidence type="ECO:0000256" key="1">
    <source>
        <dbReference type="SAM" id="Phobius"/>
    </source>
</evidence>
<organism evidence="2">
    <name type="scientific">Rhizophora mucronata</name>
    <name type="common">Asiatic mangrove</name>
    <dbReference type="NCBI Taxonomy" id="61149"/>
    <lineage>
        <taxon>Eukaryota</taxon>
        <taxon>Viridiplantae</taxon>
        <taxon>Streptophyta</taxon>
        <taxon>Embryophyta</taxon>
        <taxon>Tracheophyta</taxon>
        <taxon>Spermatophyta</taxon>
        <taxon>Magnoliopsida</taxon>
        <taxon>eudicotyledons</taxon>
        <taxon>Gunneridae</taxon>
        <taxon>Pentapetalae</taxon>
        <taxon>rosids</taxon>
        <taxon>fabids</taxon>
        <taxon>Malpighiales</taxon>
        <taxon>Rhizophoraceae</taxon>
        <taxon>Rhizophora</taxon>
    </lineage>
</organism>
<keyword evidence="1" id="KW-1133">Transmembrane helix</keyword>
<name>A0A2P2K2B9_RHIMU</name>
<keyword evidence="1" id="KW-0812">Transmembrane</keyword>
<proteinExistence type="predicted"/>
<dbReference type="Gene3D" id="1.25.40.10">
    <property type="entry name" value="Tetratricopeptide repeat domain"/>
    <property type="match status" value="1"/>
</dbReference>
<dbReference type="InterPro" id="IPR011990">
    <property type="entry name" value="TPR-like_helical_dom_sf"/>
</dbReference>
<dbReference type="EMBL" id="GGEC01019355">
    <property type="protein sequence ID" value="MBW99838.1"/>
    <property type="molecule type" value="Transcribed_RNA"/>
</dbReference>
<feature type="transmembrane region" description="Helical" evidence="1">
    <location>
        <begin position="21"/>
        <end position="39"/>
    </location>
</feature>
<dbReference type="AlphaFoldDB" id="A0A2P2K2B9"/>
<sequence>MNTFLNFELILYDLLLEQLCFMMYVAFVYACLVFMHILLHNNLLDSNRAAAFLQLVKLNKALADAETTITLNPKWEKVWNFTYFFFLFGKILLNLNMFFLTHIDAPPGIFQEGFCARGHGTVR</sequence>
<keyword evidence="1" id="KW-0472">Membrane</keyword>